<feature type="domain" description="Peptidase S9 prolyl oligopeptidase catalytic" evidence="5">
    <location>
        <begin position="492"/>
        <end position="704"/>
    </location>
</feature>
<dbReference type="PANTHER" id="PTHR42881:SF13">
    <property type="entry name" value="PROLYL ENDOPEPTIDASE"/>
    <property type="match status" value="1"/>
</dbReference>
<dbReference type="AlphaFoldDB" id="A0A8U0IEL1"/>
<dbReference type="InterPro" id="IPR029058">
    <property type="entry name" value="AB_hydrolase_fold"/>
</dbReference>
<feature type="domain" description="Peptidase S9A N-terminal" evidence="6">
    <location>
        <begin position="12"/>
        <end position="212"/>
    </location>
</feature>
<keyword evidence="3" id="KW-0720">Serine protease</keyword>
<dbReference type="SUPFAM" id="SSF53474">
    <property type="entry name" value="alpha/beta-Hydrolases"/>
    <property type="match status" value="1"/>
</dbReference>
<feature type="compositionally biased region" description="Basic and acidic residues" evidence="4">
    <location>
        <begin position="13"/>
        <end position="26"/>
    </location>
</feature>
<dbReference type="Gene3D" id="3.40.50.1820">
    <property type="entry name" value="alpha/beta hydrolase"/>
    <property type="match status" value="1"/>
</dbReference>
<name>A0A8U0IEL1_9EURY</name>
<evidence type="ECO:0000259" key="5">
    <source>
        <dbReference type="Pfam" id="PF00326"/>
    </source>
</evidence>
<evidence type="ECO:0000256" key="2">
    <source>
        <dbReference type="ARBA" id="ARBA00022801"/>
    </source>
</evidence>
<dbReference type="InterPro" id="IPR002470">
    <property type="entry name" value="Peptidase_S9A"/>
</dbReference>
<evidence type="ECO:0000256" key="4">
    <source>
        <dbReference type="SAM" id="MobiDB-lite"/>
    </source>
</evidence>
<dbReference type="InterPro" id="IPR001375">
    <property type="entry name" value="Peptidase_S9_cat"/>
</dbReference>
<proteinExistence type="predicted"/>
<dbReference type="InterPro" id="IPR051167">
    <property type="entry name" value="Prolyl_oligopep/macrocyclase"/>
</dbReference>
<protein>
    <submittedName>
        <fullName evidence="7">Prolyl oligopeptidase family serine peptidase</fullName>
    </submittedName>
</protein>
<keyword evidence="1" id="KW-0645">Protease</keyword>
<dbReference type="PRINTS" id="PR00862">
    <property type="entry name" value="PROLIGOPTASE"/>
</dbReference>
<evidence type="ECO:0000313" key="8">
    <source>
        <dbReference type="Proteomes" id="UP000830434"/>
    </source>
</evidence>
<dbReference type="GO" id="GO:0004252">
    <property type="term" value="F:serine-type endopeptidase activity"/>
    <property type="evidence" value="ECO:0007669"/>
    <property type="project" value="UniProtKB-EC"/>
</dbReference>
<feature type="domain" description="Peptidase S9A N-terminal" evidence="6">
    <location>
        <begin position="297"/>
        <end position="426"/>
    </location>
</feature>
<dbReference type="GeneID" id="72190868"/>
<dbReference type="Pfam" id="PF02897">
    <property type="entry name" value="Peptidase_S9_N"/>
    <property type="match status" value="2"/>
</dbReference>
<dbReference type="PANTHER" id="PTHR42881">
    <property type="entry name" value="PROLYL ENDOPEPTIDASE"/>
    <property type="match status" value="1"/>
</dbReference>
<feature type="region of interest" description="Disordered" evidence="4">
    <location>
        <begin position="1"/>
        <end position="26"/>
    </location>
</feature>
<dbReference type="Pfam" id="PF00326">
    <property type="entry name" value="Peptidase_S9"/>
    <property type="match status" value="1"/>
</dbReference>
<feature type="compositionally biased region" description="Pro residues" evidence="4">
    <location>
        <begin position="1"/>
        <end position="12"/>
    </location>
</feature>
<dbReference type="KEGG" id="haxz:M0R88_13395"/>
<keyword evidence="2" id="KW-0378">Hydrolase</keyword>
<dbReference type="SUPFAM" id="SSF50993">
    <property type="entry name" value="Peptidase/esterase 'gauge' domain"/>
    <property type="match status" value="1"/>
</dbReference>
<keyword evidence="8" id="KW-1185">Reference proteome</keyword>
<reference evidence="7" key="1">
    <citation type="submission" date="2022-04" db="EMBL/GenBank/DDBJ databases">
        <title>Diverse halophilic archaea isolated from saline environments.</title>
        <authorList>
            <person name="Cui H.-L."/>
        </authorList>
    </citation>
    <scope>NUCLEOTIDE SEQUENCE</scope>
    <source>
        <strain evidence="7">XZYJT40</strain>
    </source>
</reference>
<organism evidence="7 8">
    <name type="scientific">Halorussus gelatinilyticus</name>
    <dbReference type="NCBI Taxonomy" id="2937524"/>
    <lineage>
        <taxon>Archaea</taxon>
        <taxon>Methanobacteriati</taxon>
        <taxon>Methanobacteriota</taxon>
        <taxon>Stenosarchaea group</taxon>
        <taxon>Halobacteria</taxon>
        <taxon>Halobacteriales</taxon>
        <taxon>Haladaptataceae</taxon>
        <taxon>Halorussus</taxon>
    </lineage>
</organism>
<evidence type="ECO:0000256" key="3">
    <source>
        <dbReference type="ARBA" id="ARBA00022825"/>
    </source>
</evidence>
<dbReference type="GO" id="GO:0005829">
    <property type="term" value="C:cytosol"/>
    <property type="evidence" value="ECO:0007669"/>
    <property type="project" value="TreeGrafter"/>
</dbReference>
<dbReference type="RefSeq" id="WP_248654002.1">
    <property type="nucleotide sequence ID" value="NZ_CP096658.1"/>
</dbReference>
<accession>A0A8U0IEL1</accession>
<evidence type="ECO:0000313" key="7">
    <source>
        <dbReference type="EMBL" id="UPV99509.1"/>
    </source>
</evidence>
<dbReference type="Proteomes" id="UP000830434">
    <property type="component" value="Chromosome"/>
</dbReference>
<dbReference type="GO" id="GO:0006508">
    <property type="term" value="P:proteolysis"/>
    <property type="evidence" value="ECO:0007669"/>
    <property type="project" value="UniProtKB-KW"/>
</dbReference>
<dbReference type="EMBL" id="CP096658">
    <property type="protein sequence ID" value="UPV99509.1"/>
    <property type="molecule type" value="Genomic_DNA"/>
</dbReference>
<gene>
    <name evidence="7" type="ORF">M0R88_13395</name>
</gene>
<evidence type="ECO:0000256" key="1">
    <source>
        <dbReference type="ARBA" id="ARBA00022670"/>
    </source>
</evidence>
<dbReference type="Gene3D" id="2.130.10.120">
    <property type="entry name" value="Prolyl oligopeptidase, N-terminal domain"/>
    <property type="match status" value="1"/>
</dbReference>
<dbReference type="GO" id="GO:0070012">
    <property type="term" value="F:oligopeptidase activity"/>
    <property type="evidence" value="ECO:0007669"/>
    <property type="project" value="TreeGrafter"/>
</dbReference>
<evidence type="ECO:0000259" key="6">
    <source>
        <dbReference type="Pfam" id="PF02897"/>
    </source>
</evidence>
<dbReference type="InterPro" id="IPR023302">
    <property type="entry name" value="Pept_S9A_N"/>
</dbReference>
<sequence length="710" mass="77436">MSTPPNSPPDPPATRRDETVEEFHETEISDPYRWLEADDATVREWTAAQNEYADAILDSPTRERLRSRMDGLADVPEYGTVEAANGRYFRTVRESGDDRARLLVGESPGDDEAVLADPDDWADVEADDRTGARSMSWFLPSPDGDRVAYGVAGGDERVDIRVVSVPDGEEIAVRRDCGRVSRAFVGYDPTSPGTVAWDADGEGLFYVGTEPASDGDIDTELRHWRFGGRDSDGRDELDAREEVLLAPDDRAGWPLVRTDPESGTLAVAFHDASGTDWAVRGDGAFRPVLGTDAETFAVFRGDTVFVQTDHEAPRKRLLACSLAQFRAGDLALSECETILPEREAVLQSVAATPDHLVARYSADARARLAVYDHDGGHVRDLPVPENASVSRLRTDPETETAFYLVEGFDRAPTLVRADLRSGDRRELARVEAGVDGGSIPDELVVRQIFAESSDGVEVPVFVCHREGIERDGDNPTILHGYGGFRSSRPPSFGRFRLPFLADGGVYAQVCARGGHEYGEAWHEAATGATKQRTFDDFVAAGEYLRSAGYTNSDRLAVTGRSNGGLSVGAVVTQRPDHWAAAVCSVPLLDMLRYHRFGMGASWTAEYGDPDDESAFESLRAYSPYHNVESGVEYPAVLFTTGAEDTRVHPGHARKMTARMQAEGEGGPFVLRTTSDAGHGGGASAETVVAEQTDRWTFLYEQLGMDGKTNE</sequence>